<name>A0AAE1HIS0_9NEOP</name>
<proteinExistence type="predicted"/>
<evidence type="ECO:0000313" key="1">
    <source>
        <dbReference type="EMBL" id="KAK3922121.1"/>
    </source>
</evidence>
<comment type="caution">
    <text evidence="1">The sequence shown here is derived from an EMBL/GenBank/DDBJ whole genome shotgun (WGS) entry which is preliminary data.</text>
</comment>
<reference evidence="1" key="2">
    <citation type="journal article" date="2023" name="BMC Genomics">
        <title>Pest status, molecular evolution, and epigenetic factors derived from the genome assembly of Frankliniella fusca, a thysanopteran phytovirus vector.</title>
        <authorList>
            <person name="Catto M.A."/>
            <person name="Labadie P.E."/>
            <person name="Jacobson A.L."/>
            <person name="Kennedy G.G."/>
            <person name="Srinivasan R."/>
            <person name="Hunt B.G."/>
        </authorList>
    </citation>
    <scope>NUCLEOTIDE SEQUENCE</scope>
    <source>
        <strain evidence="1">PL_HMW_Pooled</strain>
    </source>
</reference>
<reference evidence="1" key="1">
    <citation type="submission" date="2021-07" db="EMBL/GenBank/DDBJ databases">
        <authorList>
            <person name="Catto M.A."/>
            <person name="Jacobson A."/>
            <person name="Kennedy G."/>
            <person name="Labadie P."/>
            <person name="Hunt B.G."/>
            <person name="Srinivasan R."/>
        </authorList>
    </citation>
    <scope>NUCLEOTIDE SEQUENCE</scope>
    <source>
        <strain evidence="1">PL_HMW_Pooled</strain>
        <tissue evidence="1">Head</tissue>
    </source>
</reference>
<keyword evidence="2" id="KW-1185">Reference proteome</keyword>
<dbReference type="EMBL" id="JAHWGI010001065">
    <property type="protein sequence ID" value="KAK3922121.1"/>
    <property type="molecule type" value="Genomic_DNA"/>
</dbReference>
<dbReference type="AlphaFoldDB" id="A0AAE1HIS0"/>
<accession>A0AAE1HIS0</accession>
<evidence type="ECO:0000313" key="2">
    <source>
        <dbReference type="Proteomes" id="UP001219518"/>
    </source>
</evidence>
<protein>
    <submittedName>
        <fullName evidence="1">UvrABC system protein C</fullName>
    </submittedName>
</protein>
<dbReference type="Proteomes" id="UP001219518">
    <property type="component" value="Unassembled WGS sequence"/>
</dbReference>
<organism evidence="1 2">
    <name type="scientific">Frankliniella fusca</name>
    <dbReference type="NCBI Taxonomy" id="407009"/>
    <lineage>
        <taxon>Eukaryota</taxon>
        <taxon>Metazoa</taxon>
        <taxon>Ecdysozoa</taxon>
        <taxon>Arthropoda</taxon>
        <taxon>Hexapoda</taxon>
        <taxon>Insecta</taxon>
        <taxon>Pterygota</taxon>
        <taxon>Neoptera</taxon>
        <taxon>Paraneoptera</taxon>
        <taxon>Thysanoptera</taxon>
        <taxon>Terebrantia</taxon>
        <taxon>Thripoidea</taxon>
        <taxon>Thripidae</taxon>
        <taxon>Frankliniella</taxon>
    </lineage>
</organism>
<sequence length="94" mass="10960">MTPPAKKLRSDSEILYIGYECDTIPSGKLPTTRQVMCYFFHLLRDPLTDKRSAARETVRVVASIWNKTKVPLIQEIKAIEKLEKFYTDWRNVAK</sequence>
<gene>
    <name evidence="1" type="ORF">KUF71_011297</name>
</gene>